<keyword evidence="2" id="KW-1185">Reference proteome</keyword>
<dbReference type="InterPro" id="IPR004165">
    <property type="entry name" value="CoA_trans_fam_I"/>
</dbReference>
<accession>A0ABW5C6Z0</accession>
<keyword evidence="1" id="KW-0808">Transferase</keyword>
<protein>
    <submittedName>
        <fullName evidence="1">CoA-transferase</fullName>
        <ecNumber evidence="1">2.8.3.-</ecNumber>
    </submittedName>
</protein>
<dbReference type="InterPro" id="IPR037171">
    <property type="entry name" value="NagB/RpiA_transferase-like"/>
</dbReference>
<sequence length="226" mass="23371">MAAIELLVSALARTLAGARTIAIGTNSPIPAAAALLAQARAAAPVEVMIIGSARHWPFTDGGRELFDFAAQGRLDAFVLGGGQIDRTGAINLVRAGKARFPGSFGSAYLYPLVPRIVLFRAEHTPRVLVERVEFASARGRPAALVTGKAVFGFAEGGFTLSSVHPGETADGIRAATGFALPAAAGPVPETPPPDAEDLALLHGPIAEDLAALYPRFVAQSLRAASR</sequence>
<comment type="caution">
    <text evidence="1">The sequence shown here is derived from an EMBL/GenBank/DDBJ whole genome shotgun (WGS) entry which is preliminary data.</text>
</comment>
<organism evidence="1 2">
    <name type="scientific">Phaeospirillum tilakii</name>
    <dbReference type="NCBI Taxonomy" id="741673"/>
    <lineage>
        <taxon>Bacteria</taxon>
        <taxon>Pseudomonadati</taxon>
        <taxon>Pseudomonadota</taxon>
        <taxon>Alphaproteobacteria</taxon>
        <taxon>Rhodospirillales</taxon>
        <taxon>Rhodospirillaceae</taxon>
        <taxon>Phaeospirillum</taxon>
    </lineage>
</organism>
<proteinExistence type="predicted"/>
<reference evidence="2" key="1">
    <citation type="journal article" date="2019" name="Int. J. Syst. Evol. Microbiol.">
        <title>The Global Catalogue of Microorganisms (GCM) 10K type strain sequencing project: providing services to taxonomists for standard genome sequencing and annotation.</title>
        <authorList>
            <consortium name="The Broad Institute Genomics Platform"/>
            <consortium name="The Broad Institute Genome Sequencing Center for Infectious Disease"/>
            <person name="Wu L."/>
            <person name="Ma J."/>
        </authorList>
    </citation>
    <scope>NUCLEOTIDE SEQUENCE [LARGE SCALE GENOMIC DNA]</scope>
    <source>
        <strain evidence="2">KCTC 15012</strain>
    </source>
</reference>
<dbReference type="Gene3D" id="3.40.1080.10">
    <property type="entry name" value="Glutaconate Coenzyme A-transferase"/>
    <property type="match status" value="1"/>
</dbReference>
<gene>
    <name evidence="1" type="ORF">ACFSNB_04395</name>
</gene>
<dbReference type="EC" id="2.8.3.-" evidence="1"/>
<dbReference type="SUPFAM" id="SSF100950">
    <property type="entry name" value="NagB/RpiA/CoA transferase-like"/>
    <property type="match status" value="1"/>
</dbReference>
<dbReference type="GO" id="GO:0016740">
    <property type="term" value="F:transferase activity"/>
    <property type="evidence" value="ECO:0007669"/>
    <property type="project" value="UniProtKB-KW"/>
</dbReference>
<dbReference type="RefSeq" id="WP_377314822.1">
    <property type="nucleotide sequence ID" value="NZ_JBHUIY010000005.1"/>
</dbReference>
<name>A0ABW5C6Z0_9PROT</name>
<dbReference type="PANTHER" id="PTHR43293">
    <property type="entry name" value="ACETATE COA-TRANSFERASE YDIF"/>
    <property type="match status" value="1"/>
</dbReference>
<evidence type="ECO:0000313" key="2">
    <source>
        <dbReference type="Proteomes" id="UP001597296"/>
    </source>
</evidence>
<evidence type="ECO:0000313" key="1">
    <source>
        <dbReference type="EMBL" id="MFD2233039.1"/>
    </source>
</evidence>
<dbReference type="Pfam" id="PF01144">
    <property type="entry name" value="CoA_trans"/>
    <property type="match status" value="1"/>
</dbReference>
<dbReference type="EMBL" id="JBHUIY010000005">
    <property type="protein sequence ID" value="MFD2233039.1"/>
    <property type="molecule type" value="Genomic_DNA"/>
</dbReference>
<dbReference type="SMART" id="SM00882">
    <property type="entry name" value="CoA_trans"/>
    <property type="match status" value="1"/>
</dbReference>
<dbReference type="Proteomes" id="UP001597296">
    <property type="component" value="Unassembled WGS sequence"/>
</dbReference>
<dbReference type="PANTHER" id="PTHR43293:SF3">
    <property type="entry name" value="CHOLESTEROL RING-CLEAVING HYDROLASE IPDB SUBUNIT"/>
    <property type="match status" value="1"/>
</dbReference>